<proteinExistence type="predicted"/>
<keyword evidence="3" id="KW-1185">Reference proteome</keyword>
<dbReference type="SUPFAM" id="SSF109604">
    <property type="entry name" value="HD-domain/PDEase-like"/>
    <property type="match status" value="1"/>
</dbReference>
<evidence type="ECO:0000313" key="2">
    <source>
        <dbReference type="EMBL" id="MCE2596570.1"/>
    </source>
</evidence>
<evidence type="ECO:0000313" key="3">
    <source>
        <dbReference type="Proteomes" id="UP001201273"/>
    </source>
</evidence>
<organism evidence="2 3">
    <name type="scientific">Motilimonas cestriensis</name>
    <dbReference type="NCBI Taxonomy" id="2742685"/>
    <lineage>
        <taxon>Bacteria</taxon>
        <taxon>Pseudomonadati</taxon>
        <taxon>Pseudomonadota</taxon>
        <taxon>Gammaproteobacteria</taxon>
        <taxon>Alteromonadales</taxon>
        <taxon>Alteromonadales genera incertae sedis</taxon>
        <taxon>Motilimonas</taxon>
    </lineage>
</organism>
<dbReference type="Gene3D" id="1.10.3210.10">
    <property type="entry name" value="Hypothetical protein af1432"/>
    <property type="match status" value="1"/>
</dbReference>
<dbReference type="Pfam" id="PF08668">
    <property type="entry name" value="HDOD"/>
    <property type="match status" value="1"/>
</dbReference>
<dbReference type="RefSeq" id="WP_233054207.1">
    <property type="nucleotide sequence ID" value="NZ_JAIMJA010000021.1"/>
</dbReference>
<dbReference type="Proteomes" id="UP001201273">
    <property type="component" value="Unassembled WGS sequence"/>
</dbReference>
<gene>
    <name evidence="2" type="ORF">K6Y31_17415</name>
</gene>
<evidence type="ECO:0000259" key="1">
    <source>
        <dbReference type="Pfam" id="PF08668"/>
    </source>
</evidence>
<reference evidence="2 3" key="1">
    <citation type="journal article" date="2022" name="Environ. Microbiol. Rep.">
        <title>Eco-phylogenetic analyses reveal divergent evolution of vitamin B12 metabolism in the marine bacterial family 'Psychromonadaceae'.</title>
        <authorList>
            <person name="Jin X."/>
            <person name="Yang Y."/>
            <person name="Cao H."/>
            <person name="Gao B."/>
            <person name="Zhao Z."/>
        </authorList>
    </citation>
    <scope>NUCLEOTIDE SEQUENCE [LARGE SCALE GENOMIC DNA]</scope>
    <source>
        <strain evidence="2 3">MKS20</strain>
    </source>
</reference>
<name>A0ABS8WGT0_9GAMM</name>
<dbReference type="EMBL" id="JAIMJA010000021">
    <property type="protein sequence ID" value="MCE2596570.1"/>
    <property type="molecule type" value="Genomic_DNA"/>
</dbReference>
<dbReference type="InterPro" id="IPR013976">
    <property type="entry name" value="HDOD"/>
</dbReference>
<accession>A0ABS8WGT0</accession>
<comment type="caution">
    <text evidence="2">The sequence shown here is derived from an EMBL/GenBank/DDBJ whole genome shotgun (WGS) entry which is preliminary data.</text>
</comment>
<feature type="domain" description="HDOD" evidence="1">
    <location>
        <begin position="121"/>
        <end position="273"/>
    </location>
</feature>
<protein>
    <submittedName>
        <fullName evidence="2">HDOD domain-containing protein</fullName>
    </submittedName>
</protein>
<sequence>MSSVKMADTQSIANRISAKFEHFLVGKNYILGDDDFNDGLELELLEQQEEKESAESGWSKRILLDVEKARVEKEAAAKRQREKALLVASNYFNKRLINDMLQQLSEPDRVMTHLLRVHASTTDLLLALTLPFPRLSLIASMLEQNPELKRRLLYLVGSHSFMELLNRKPRVVKDAQAAVGLLGIEILKQIVPAMVFKYRVKMNNAVIPGLGKKLWRHMLTTSLATTYVLDQQGYKRPAEGMMLGGLLHLGHMACLHQFLRSFDETMVECLNEARQKGDKKFHDLLFDVEADPRILEKFLSEKALEISLSLAKQSFQEGAPQLISALQEEVDDLNYNVRGTLGKALFSGLRFSMFEQLRAAKNFSQDELVPWREYAQISAPLFKEMHQKSLYRIDYSSFSI</sequence>